<feature type="compositionally biased region" description="Acidic residues" evidence="3">
    <location>
        <begin position="119"/>
        <end position="134"/>
    </location>
</feature>
<evidence type="ECO:0000313" key="6">
    <source>
        <dbReference type="Proteomes" id="UP000525078"/>
    </source>
</evidence>
<evidence type="ECO:0000259" key="4">
    <source>
        <dbReference type="PROSITE" id="PS51294"/>
    </source>
</evidence>
<dbReference type="InterPro" id="IPR050560">
    <property type="entry name" value="MYB_TF"/>
</dbReference>
<evidence type="ECO:0000256" key="2">
    <source>
        <dbReference type="ARBA" id="ARBA00023242"/>
    </source>
</evidence>
<dbReference type="EMBL" id="JAATIP010000098">
    <property type="protein sequence ID" value="KAF4373852.1"/>
    <property type="molecule type" value="Genomic_DNA"/>
</dbReference>
<gene>
    <name evidence="5" type="ORF">F8388_007758</name>
</gene>
<evidence type="ECO:0000313" key="5">
    <source>
        <dbReference type="EMBL" id="KAF4373852.1"/>
    </source>
</evidence>
<proteinExistence type="predicted"/>
<dbReference type="AlphaFoldDB" id="A0A7J6FT96"/>
<dbReference type="GO" id="GO:0000978">
    <property type="term" value="F:RNA polymerase II cis-regulatory region sequence-specific DNA binding"/>
    <property type="evidence" value="ECO:0007669"/>
    <property type="project" value="TreeGrafter"/>
</dbReference>
<comment type="caution">
    <text evidence="5">The sequence shown here is derived from an EMBL/GenBank/DDBJ whole genome shotgun (WGS) entry which is preliminary data.</text>
</comment>
<keyword evidence="2" id="KW-0539">Nucleus</keyword>
<feature type="domain" description="HTH myb-type" evidence="4">
    <location>
        <begin position="55"/>
        <end position="74"/>
    </location>
</feature>
<dbReference type="SUPFAM" id="SSF46689">
    <property type="entry name" value="Homeodomain-like"/>
    <property type="match status" value="1"/>
</dbReference>
<name>A0A7J6FT96_CANSA</name>
<protein>
    <recommendedName>
        <fullName evidence="4">HTH myb-type domain-containing protein</fullName>
    </recommendedName>
</protein>
<feature type="region of interest" description="Disordered" evidence="3">
    <location>
        <begin position="74"/>
        <end position="134"/>
    </location>
</feature>
<dbReference type="Gene3D" id="1.10.10.60">
    <property type="entry name" value="Homeodomain-like"/>
    <property type="match status" value="2"/>
</dbReference>
<sequence length="134" mass="14723">MEITLSFTRIISGTILGRSGKSCRLRWYNQLSPEVKHRSFTAMEDQIIIDANSKHGRTNNAIKNHWNSTLKRKCLSSENDDGDDNETSNPSRKRFAGGGGDRPVSVQGNSCSSGGSEFGSDDACDMINTFDDDS</sequence>
<organism evidence="5 6">
    <name type="scientific">Cannabis sativa</name>
    <name type="common">Hemp</name>
    <name type="synonym">Marijuana</name>
    <dbReference type="NCBI Taxonomy" id="3483"/>
    <lineage>
        <taxon>Eukaryota</taxon>
        <taxon>Viridiplantae</taxon>
        <taxon>Streptophyta</taxon>
        <taxon>Embryophyta</taxon>
        <taxon>Tracheophyta</taxon>
        <taxon>Spermatophyta</taxon>
        <taxon>Magnoliopsida</taxon>
        <taxon>eudicotyledons</taxon>
        <taxon>Gunneridae</taxon>
        <taxon>Pentapetalae</taxon>
        <taxon>rosids</taxon>
        <taxon>fabids</taxon>
        <taxon>Rosales</taxon>
        <taxon>Cannabaceae</taxon>
        <taxon>Cannabis</taxon>
    </lineage>
</organism>
<dbReference type="GO" id="GO:0005634">
    <property type="term" value="C:nucleus"/>
    <property type="evidence" value="ECO:0007669"/>
    <property type="project" value="UniProtKB-SubCell"/>
</dbReference>
<dbReference type="Proteomes" id="UP000525078">
    <property type="component" value="Unassembled WGS sequence"/>
</dbReference>
<dbReference type="PANTHER" id="PTHR45614">
    <property type="entry name" value="MYB PROTEIN-RELATED"/>
    <property type="match status" value="1"/>
</dbReference>
<dbReference type="GO" id="GO:0000981">
    <property type="term" value="F:DNA-binding transcription factor activity, RNA polymerase II-specific"/>
    <property type="evidence" value="ECO:0007669"/>
    <property type="project" value="TreeGrafter"/>
</dbReference>
<feature type="compositionally biased region" description="Polar residues" evidence="3">
    <location>
        <begin position="106"/>
        <end position="115"/>
    </location>
</feature>
<feature type="domain" description="HTH myb-type" evidence="4">
    <location>
        <begin position="16"/>
        <end position="35"/>
    </location>
</feature>
<evidence type="ECO:0000256" key="1">
    <source>
        <dbReference type="ARBA" id="ARBA00004123"/>
    </source>
</evidence>
<evidence type="ECO:0000256" key="3">
    <source>
        <dbReference type="SAM" id="MobiDB-lite"/>
    </source>
</evidence>
<dbReference type="PROSITE" id="PS51294">
    <property type="entry name" value="HTH_MYB"/>
    <property type="match status" value="2"/>
</dbReference>
<dbReference type="InterPro" id="IPR001005">
    <property type="entry name" value="SANT/Myb"/>
</dbReference>
<dbReference type="Pfam" id="PF13921">
    <property type="entry name" value="Myb_DNA-bind_6"/>
    <property type="match status" value="1"/>
</dbReference>
<dbReference type="InterPro" id="IPR009057">
    <property type="entry name" value="Homeodomain-like_sf"/>
</dbReference>
<reference evidence="5 6" key="1">
    <citation type="journal article" date="2020" name="bioRxiv">
        <title>Sequence and annotation of 42 cannabis genomes reveals extensive copy number variation in cannabinoid synthesis and pathogen resistance genes.</title>
        <authorList>
            <person name="Mckernan K.J."/>
            <person name="Helbert Y."/>
            <person name="Kane L.T."/>
            <person name="Ebling H."/>
            <person name="Zhang L."/>
            <person name="Liu B."/>
            <person name="Eaton Z."/>
            <person name="Mclaughlin S."/>
            <person name="Kingan S."/>
            <person name="Baybayan P."/>
            <person name="Concepcion G."/>
            <person name="Jordan M."/>
            <person name="Riva A."/>
            <person name="Barbazuk W."/>
            <person name="Harkins T."/>
        </authorList>
    </citation>
    <scope>NUCLEOTIDE SEQUENCE [LARGE SCALE GENOMIC DNA]</scope>
    <source>
        <strain evidence="6">cv. Jamaican Lion 4</strain>
        <tissue evidence="5">Leaf</tissue>
    </source>
</reference>
<dbReference type="InterPro" id="IPR017930">
    <property type="entry name" value="Myb_dom"/>
</dbReference>
<comment type="subcellular location">
    <subcellularLocation>
        <location evidence="1">Nucleus</location>
    </subcellularLocation>
</comment>
<accession>A0A7J6FT96</accession>
<dbReference type="PANTHER" id="PTHR45614:SF82">
    <property type="entry name" value="OS01G0977300 PROTEIN"/>
    <property type="match status" value="1"/>
</dbReference>
<dbReference type="CDD" id="cd00167">
    <property type="entry name" value="SANT"/>
    <property type="match status" value="1"/>
</dbReference>